<reference evidence="2" key="1">
    <citation type="journal article" date="2012" name="PLoS ONE">
        <title>Gene sets for utilization of primary and secondary nutrition supplies in the distal gut of endangered iberian lynx.</title>
        <authorList>
            <person name="Alcaide M."/>
            <person name="Messina E."/>
            <person name="Richter M."/>
            <person name="Bargiela R."/>
            <person name="Peplies J."/>
            <person name="Huws S.A."/>
            <person name="Newbold C.J."/>
            <person name="Golyshin P.N."/>
            <person name="Simon M.A."/>
            <person name="Lopez G."/>
            <person name="Yakimov M.M."/>
            <person name="Ferrer M."/>
        </authorList>
    </citation>
    <scope>NUCLEOTIDE SEQUENCE</scope>
</reference>
<name>J9GAI1_9ZZZZ</name>
<dbReference type="EMBL" id="AMCI01005279">
    <property type="protein sequence ID" value="EJW96434.1"/>
    <property type="molecule type" value="Genomic_DNA"/>
</dbReference>
<feature type="transmembrane region" description="Helical" evidence="1">
    <location>
        <begin position="133"/>
        <end position="157"/>
    </location>
</feature>
<comment type="caution">
    <text evidence="2">The sequence shown here is derived from an EMBL/GenBank/DDBJ whole genome shotgun (WGS) entry which is preliminary data.</text>
</comment>
<keyword evidence="1" id="KW-1133">Transmembrane helix</keyword>
<evidence type="ECO:0000313" key="2">
    <source>
        <dbReference type="EMBL" id="EJW96434.1"/>
    </source>
</evidence>
<feature type="transmembrane region" description="Helical" evidence="1">
    <location>
        <begin position="87"/>
        <end position="106"/>
    </location>
</feature>
<keyword evidence="1" id="KW-0812">Transmembrane</keyword>
<proteinExistence type="predicted"/>
<feature type="transmembrane region" description="Helical" evidence="1">
    <location>
        <begin position="169"/>
        <end position="193"/>
    </location>
</feature>
<accession>J9GAI1</accession>
<gene>
    <name evidence="2" type="ORF">EVA_15443</name>
</gene>
<sequence>MNHKGLLSSTFNMSLGFVPVIISIFLCEIITQDIAIYIGSGIGMIGIFLSHRQKKIQVPNFILYLSTVMLTLISLASFIPGDHIPTGALPLTLEVSILIPMLILFLHKKRIINHLLEKINSKHKPLYEQGVEAAVVSARIALLLGIIHFIIISFTIISKGPQSPTGAFILYKILPPTLFIITILLNQLAIHFFNQLLSHNEIIPIVNLKGDVIGKMPMIETSNTPNTHINPVIRIAITTHGMLFLCSRPSTASFEKNKMDIPMETYLKYGETLHTGTTRLINATFPHSSHMKPEFNIVYHFQNEETNRLIYLYIIDMKDDSVLTSCPLKNSKVWNFKQIEENLGKNFFSSCFEEEYEHLKDVICIREKYKEF</sequence>
<feature type="transmembrane region" description="Helical" evidence="1">
    <location>
        <begin position="20"/>
        <end position="49"/>
    </location>
</feature>
<dbReference type="AlphaFoldDB" id="J9GAI1"/>
<protein>
    <recommendedName>
        <fullName evidence="3">Transmembrane protein</fullName>
    </recommendedName>
</protein>
<evidence type="ECO:0000256" key="1">
    <source>
        <dbReference type="SAM" id="Phobius"/>
    </source>
</evidence>
<organism evidence="2">
    <name type="scientific">gut metagenome</name>
    <dbReference type="NCBI Taxonomy" id="749906"/>
    <lineage>
        <taxon>unclassified sequences</taxon>
        <taxon>metagenomes</taxon>
        <taxon>organismal metagenomes</taxon>
    </lineage>
</organism>
<evidence type="ECO:0008006" key="3">
    <source>
        <dbReference type="Google" id="ProtNLM"/>
    </source>
</evidence>
<keyword evidence="1" id="KW-0472">Membrane</keyword>
<feature type="transmembrane region" description="Helical" evidence="1">
    <location>
        <begin position="61"/>
        <end position="81"/>
    </location>
</feature>